<evidence type="ECO:0000313" key="1">
    <source>
        <dbReference type="EMBL" id="SHM99498.1"/>
    </source>
</evidence>
<gene>
    <name evidence="1" type="ORF">SAMN05443668_102469</name>
</gene>
<proteinExistence type="predicted"/>
<dbReference type="AlphaFoldDB" id="A0A1M7N7P1"/>
<sequence>MSGTRMNAEQQMWLLSEGVPCVRYPSCSTNGLQEPHRERWRS</sequence>
<evidence type="ECO:0000313" key="2">
    <source>
        <dbReference type="Proteomes" id="UP000184440"/>
    </source>
</evidence>
<organism evidence="1 2">
    <name type="scientific">Cryptosporangium aurantiacum</name>
    <dbReference type="NCBI Taxonomy" id="134849"/>
    <lineage>
        <taxon>Bacteria</taxon>
        <taxon>Bacillati</taxon>
        <taxon>Actinomycetota</taxon>
        <taxon>Actinomycetes</taxon>
        <taxon>Cryptosporangiales</taxon>
        <taxon>Cryptosporangiaceae</taxon>
        <taxon>Cryptosporangium</taxon>
    </lineage>
</organism>
<dbReference type="Proteomes" id="UP000184440">
    <property type="component" value="Unassembled WGS sequence"/>
</dbReference>
<protein>
    <submittedName>
        <fullName evidence="1">Uncharacterized protein</fullName>
    </submittedName>
</protein>
<name>A0A1M7N7P1_9ACTN</name>
<keyword evidence="2" id="KW-1185">Reference proteome</keyword>
<dbReference type="EMBL" id="FRCS01000002">
    <property type="protein sequence ID" value="SHM99498.1"/>
    <property type="molecule type" value="Genomic_DNA"/>
</dbReference>
<reference evidence="1 2" key="1">
    <citation type="submission" date="2016-11" db="EMBL/GenBank/DDBJ databases">
        <authorList>
            <person name="Jaros S."/>
            <person name="Januszkiewicz K."/>
            <person name="Wedrychowicz H."/>
        </authorList>
    </citation>
    <scope>NUCLEOTIDE SEQUENCE [LARGE SCALE GENOMIC DNA]</scope>
    <source>
        <strain evidence="1 2">DSM 46144</strain>
    </source>
</reference>
<accession>A0A1M7N7P1</accession>